<evidence type="ECO:0000256" key="11">
    <source>
        <dbReference type="HAMAP-Rule" id="MF_00815"/>
    </source>
</evidence>
<dbReference type="GO" id="GO:0046933">
    <property type="term" value="F:proton-transporting ATP synthase activity, rotational mechanism"/>
    <property type="evidence" value="ECO:0007669"/>
    <property type="project" value="UniProtKB-UniRule"/>
</dbReference>
<evidence type="ECO:0000256" key="7">
    <source>
        <dbReference type="ARBA" id="ARBA00023065"/>
    </source>
</evidence>
<evidence type="ECO:0000256" key="9">
    <source>
        <dbReference type="ARBA" id="ARBA00023196"/>
    </source>
</evidence>
<keyword evidence="9 11" id="KW-0139">CF(1)</keyword>
<comment type="similarity">
    <text evidence="3 11">Belongs to the ATPase gamma chain family.</text>
</comment>
<dbReference type="GO" id="GO:0005886">
    <property type="term" value="C:plasma membrane"/>
    <property type="evidence" value="ECO:0007669"/>
    <property type="project" value="UniProtKB-SubCell"/>
</dbReference>
<dbReference type="Gene3D" id="1.10.287.80">
    <property type="entry name" value="ATP synthase, gamma subunit, helix hairpin domain"/>
    <property type="match status" value="1"/>
</dbReference>
<dbReference type="PROSITE" id="PS00153">
    <property type="entry name" value="ATPASE_GAMMA"/>
    <property type="match status" value="1"/>
</dbReference>
<dbReference type="Proteomes" id="UP000012081">
    <property type="component" value="Unassembled WGS sequence"/>
</dbReference>
<protein>
    <recommendedName>
        <fullName evidence="11">ATP synthase gamma chain</fullName>
    </recommendedName>
    <alternativeName>
        <fullName evidence="11">ATP synthase F1 sector gamma subunit</fullName>
    </alternativeName>
    <alternativeName>
        <fullName evidence="11">F-ATPase gamma subunit</fullName>
    </alternativeName>
</protein>
<dbReference type="InterPro" id="IPR035968">
    <property type="entry name" value="ATP_synth_F1_ATPase_gsu"/>
</dbReference>
<keyword evidence="4 11" id="KW-0813">Transport</keyword>
<keyword evidence="10 11" id="KW-0066">ATP synthesis</keyword>
<dbReference type="PRINTS" id="PR00126">
    <property type="entry name" value="ATPASEGAMMA"/>
</dbReference>
<accession>M8E9Y8</accession>
<dbReference type="PANTHER" id="PTHR11693">
    <property type="entry name" value="ATP SYNTHASE GAMMA CHAIN"/>
    <property type="match status" value="1"/>
</dbReference>
<comment type="subcellular location">
    <subcellularLocation>
        <location evidence="2 11">Cell membrane</location>
        <topology evidence="2 11">Peripheral membrane protein</topology>
    </subcellularLocation>
</comment>
<keyword evidence="8 11" id="KW-0472">Membrane</keyword>
<keyword evidence="5 11" id="KW-1003">Cell membrane</keyword>
<dbReference type="Pfam" id="PF00231">
    <property type="entry name" value="ATP-synt"/>
    <property type="match status" value="1"/>
</dbReference>
<comment type="function">
    <text evidence="1 11">Produces ATP from ADP in the presence of a proton gradient across the membrane. The gamma chain is believed to be important in regulating ATPase activity and the flow of protons through the CF(0) complex.</text>
</comment>
<dbReference type="GeneID" id="89497604"/>
<sequence length="286" mass="31665">MAKGIREIRRRIKSVKNTRQITKAMKMVAAAKLRRNQEKAEAARPYADKIQEVIASIAGGTTGSKHPMLQSRPVKKTGYIVITSDRGLAGGYNGNMIRTVIQTINEKHKSKDEYGIFVIGRKGRDFFTKRNYPVIDEATGIENPAFADIKKIASAAVQLFADEQIDELYLCYNKFQSAISQVPTIKRVLPLEAPESSNGRTTNYEYEPNAEEVLADLLPKYAETLVYSAMLEAKASEEGSRMTAMGNATDNATDMIGRYTLIYNRARQAAITQEISEIVSGANAQA</sequence>
<evidence type="ECO:0000256" key="6">
    <source>
        <dbReference type="ARBA" id="ARBA00022781"/>
    </source>
</evidence>
<evidence type="ECO:0000256" key="1">
    <source>
        <dbReference type="ARBA" id="ARBA00003456"/>
    </source>
</evidence>
<dbReference type="GO" id="GO:0045259">
    <property type="term" value="C:proton-transporting ATP synthase complex"/>
    <property type="evidence" value="ECO:0007669"/>
    <property type="project" value="UniProtKB-KW"/>
</dbReference>
<name>M8E9Y8_9BACL</name>
<dbReference type="FunFam" id="3.40.1380.10:FF:000002">
    <property type="entry name" value="ATP synthase gamma chain"/>
    <property type="match status" value="1"/>
</dbReference>
<keyword evidence="7 11" id="KW-0406">Ion transport</keyword>
<dbReference type="AlphaFoldDB" id="M8E9Y8"/>
<organism evidence="12 13">
    <name type="scientific">Brevibacillus borstelensis AK1</name>
    <dbReference type="NCBI Taxonomy" id="1300222"/>
    <lineage>
        <taxon>Bacteria</taxon>
        <taxon>Bacillati</taxon>
        <taxon>Bacillota</taxon>
        <taxon>Bacilli</taxon>
        <taxon>Bacillales</taxon>
        <taxon>Paenibacillaceae</taxon>
        <taxon>Brevibacillus</taxon>
    </lineage>
</organism>
<evidence type="ECO:0000256" key="10">
    <source>
        <dbReference type="ARBA" id="ARBA00023310"/>
    </source>
</evidence>
<dbReference type="HAMAP" id="MF_00815">
    <property type="entry name" value="ATP_synth_gamma_bact"/>
    <property type="match status" value="1"/>
</dbReference>
<dbReference type="InterPro" id="IPR023632">
    <property type="entry name" value="ATP_synth_F1_gsu_CS"/>
</dbReference>
<keyword evidence="13" id="KW-1185">Reference proteome</keyword>
<evidence type="ECO:0000313" key="13">
    <source>
        <dbReference type="Proteomes" id="UP000012081"/>
    </source>
</evidence>
<dbReference type="GO" id="GO:0005524">
    <property type="term" value="F:ATP binding"/>
    <property type="evidence" value="ECO:0007669"/>
    <property type="project" value="UniProtKB-UniRule"/>
</dbReference>
<evidence type="ECO:0000313" key="12">
    <source>
        <dbReference type="EMBL" id="EMT52320.1"/>
    </source>
</evidence>
<dbReference type="NCBIfam" id="TIGR01146">
    <property type="entry name" value="ATPsyn_F1gamma"/>
    <property type="match status" value="1"/>
</dbReference>
<dbReference type="EMBL" id="APBN01000004">
    <property type="protein sequence ID" value="EMT52320.1"/>
    <property type="molecule type" value="Genomic_DNA"/>
</dbReference>
<dbReference type="SUPFAM" id="SSF52943">
    <property type="entry name" value="ATP synthase (F1-ATPase), gamma subunit"/>
    <property type="match status" value="1"/>
</dbReference>
<dbReference type="STRING" id="1300222.I532_11724"/>
<dbReference type="RefSeq" id="WP_003388410.1">
    <property type="nucleotide sequence ID" value="NZ_APBN01000004.1"/>
</dbReference>
<proteinExistence type="inferred from homology"/>
<evidence type="ECO:0000256" key="2">
    <source>
        <dbReference type="ARBA" id="ARBA00004202"/>
    </source>
</evidence>
<dbReference type="OrthoDB" id="9812769at2"/>
<evidence type="ECO:0000256" key="4">
    <source>
        <dbReference type="ARBA" id="ARBA00022448"/>
    </source>
</evidence>
<dbReference type="CDD" id="cd12151">
    <property type="entry name" value="F1-ATPase_gamma"/>
    <property type="match status" value="1"/>
</dbReference>
<reference evidence="12 13" key="1">
    <citation type="submission" date="2013-03" db="EMBL/GenBank/DDBJ databases">
        <title>Assembly of a new bacterial strain Brevibacillus borstelensis AK1.</title>
        <authorList>
            <person name="Rajan I."/>
            <person name="PoliReddy D."/>
            <person name="Sugumar T."/>
            <person name="Rathinam K."/>
            <person name="Alqarawi S."/>
            <person name="Khalil A.B."/>
            <person name="Sivakumar N."/>
        </authorList>
    </citation>
    <scope>NUCLEOTIDE SEQUENCE [LARGE SCALE GENOMIC DNA]</scope>
    <source>
        <strain evidence="12 13">AK1</strain>
    </source>
</reference>
<dbReference type="GO" id="GO:0042777">
    <property type="term" value="P:proton motive force-driven plasma membrane ATP synthesis"/>
    <property type="evidence" value="ECO:0007669"/>
    <property type="project" value="UniProtKB-UniRule"/>
</dbReference>
<dbReference type="InterPro" id="IPR000131">
    <property type="entry name" value="ATP_synth_F1_gsu"/>
</dbReference>
<comment type="subunit">
    <text evidence="11">F-type ATPases have 2 components, CF(1) - the catalytic core - and CF(0) - the membrane proton channel. CF(1) has five subunits: alpha(3), beta(3), gamma(1), delta(1), epsilon(1). CF(0) has three main subunits: a, b and c.</text>
</comment>
<comment type="caution">
    <text evidence="12">The sequence shown here is derived from an EMBL/GenBank/DDBJ whole genome shotgun (WGS) entry which is preliminary data.</text>
</comment>
<keyword evidence="6 11" id="KW-0375">Hydrogen ion transport</keyword>
<evidence type="ECO:0000256" key="5">
    <source>
        <dbReference type="ARBA" id="ARBA00022475"/>
    </source>
</evidence>
<dbReference type="Gene3D" id="3.40.1380.10">
    <property type="match status" value="1"/>
</dbReference>
<dbReference type="PANTHER" id="PTHR11693:SF22">
    <property type="entry name" value="ATP SYNTHASE SUBUNIT GAMMA, MITOCHONDRIAL"/>
    <property type="match status" value="1"/>
</dbReference>
<dbReference type="PATRIC" id="fig|1300222.3.peg.2445"/>
<evidence type="ECO:0000256" key="8">
    <source>
        <dbReference type="ARBA" id="ARBA00023136"/>
    </source>
</evidence>
<evidence type="ECO:0000256" key="3">
    <source>
        <dbReference type="ARBA" id="ARBA00007681"/>
    </source>
</evidence>
<gene>
    <name evidence="11" type="primary">atpG</name>
    <name evidence="12" type="ORF">I532_11724</name>
</gene>